<dbReference type="Proteomes" id="UP000002881">
    <property type="component" value="Chromosome"/>
</dbReference>
<dbReference type="KEGG" id="mpg:Theba_0442"/>
<dbReference type="STRING" id="660470.Theba_0442"/>
<feature type="region of interest" description="Disordered" evidence="1">
    <location>
        <begin position="207"/>
        <end position="252"/>
    </location>
</feature>
<dbReference type="HOGENOM" id="CLU_406431_0_0_0"/>
<dbReference type="GeneID" id="87106294"/>
<dbReference type="eggNOG" id="COG1520">
    <property type="taxonomic scope" value="Bacteria"/>
</dbReference>
<dbReference type="Pfam" id="PF17963">
    <property type="entry name" value="Big_9"/>
    <property type="match status" value="3"/>
</dbReference>
<sequence precursor="true">MRKWFFWALLMVVVVVVFAIRLLPDMLNKPPIISIPDMIIDEGSTLSIDLHDYSSDEKMTSLSYTKISGPGEVKENFYIFSPSFQQSGSHSVTISVVDSKEQMAESSFEIAVREVNRPPELSIPDQVVAEGETISINLDEYANDPDLDALNYSLTEGNGQIIGSNYTYEPDFTSANYERVTISVSDGRGEKAASTFMISNKAFATSSTELTADSTSSVPSETAATSLDSPVTSSETEVADAQNLPPTADVPDQALEQGNTLVLDLRGFVNDPEDEPLSINLKSGPGEVQRTLYSYVSPPGDAGSKTVVLEISDGKNVVEESFQINIESANKAPVASSIPEGVVFQSEQYRLNLENYFTDPDGDSLSFQLLSGPGRIEGSTYIFQSDEPGRYSATIRASDGKGEFIERTANLTVVRTNNPPTISILPRRIAEGDVLTIDLSEYASDPDNDLLSFSLVSGPGTIQGETYTFDADYGTAGTYEAIVSVGDGKGGSARATLRIDVRESNRPPELNIPGFTIAEGSRLVVDLSEYSSDPNNDNLSFEIVQGMGTIEGSRLIIEPGFEDYGFYTIVVSASDGRGGQTSATFDLLITDTNRPPEFNVPDQTTIATRTLRLDLRQFSIDPDGDYLRYELVYGPGVLTGSIYSFIPEELGSNTVMLTANDLKGGEASTTFTITVR</sequence>
<accession>I2F2L6</accession>
<evidence type="ECO:0000313" key="2">
    <source>
        <dbReference type="EMBL" id="AFK06169.1"/>
    </source>
</evidence>
<gene>
    <name evidence="2" type="ORF">Theba_0442</name>
</gene>
<dbReference type="AlphaFoldDB" id="I2F2L6"/>
<dbReference type="RefSeq" id="WP_014730284.1">
    <property type="nucleotide sequence ID" value="NC_017934.1"/>
</dbReference>
<name>I2F2L6_9BACT</name>
<organism evidence="2 3">
    <name type="scientific">Mesotoga prima MesG1.Ag.4.2</name>
    <dbReference type="NCBI Taxonomy" id="660470"/>
    <lineage>
        <taxon>Bacteria</taxon>
        <taxon>Thermotogati</taxon>
        <taxon>Thermotogota</taxon>
        <taxon>Thermotogae</taxon>
        <taxon>Kosmotogales</taxon>
        <taxon>Kosmotogaceae</taxon>
        <taxon>Mesotoga</taxon>
    </lineage>
</organism>
<keyword evidence="3" id="KW-1185">Reference proteome</keyword>
<reference evidence="2 3" key="1">
    <citation type="journal article" date="2012" name="Genome Biol. Evol.">
        <title>Genome Sequence of the Mesophilic Thermotogales Bacterium Mesotoga prima MesG1.Ag.4.2 Reveals the Largest Thermotogales Genome To Date.</title>
        <authorList>
            <person name="Zhaxybayeva O."/>
            <person name="Swithers K.S."/>
            <person name="Foght J."/>
            <person name="Green A.G."/>
            <person name="Bruce D."/>
            <person name="Detter C."/>
            <person name="Han S."/>
            <person name="Teshima H."/>
            <person name="Han J."/>
            <person name="Woyke T."/>
            <person name="Pitluck S."/>
            <person name="Nolan M."/>
            <person name="Ivanova N."/>
            <person name="Pati A."/>
            <person name="Land M.L."/>
            <person name="Dlutek M."/>
            <person name="Doolittle W.F."/>
            <person name="Noll K.M."/>
            <person name="Nesbo C.L."/>
        </authorList>
    </citation>
    <scope>NUCLEOTIDE SEQUENCE [LARGE SCALE GENOMIC DNA]</scope>
    <source>
        <strain evidence="3">mesG1.Ag.4.2</strain>
    </source>
</reference>
<evidence type="ECO:0000313" key="3">
    <source>
        <dbReference type="Proteomes" id="UP000002881"/>
    </source>
</evidence>
<proteinExistence type="predicted"/>
<dbReference type="EMBL" id="CP003532">
    <property type="protein sequence ID" value="AFK06169.1"/>
    <property type="molecule type" value="Genomic_DNA"/>
</dbReference>
<dbReference type="InterPro" id="IPR013783">
    <property type="entry name" value="Ig-like_fold"/>
</dbReference>
<evidence type="ECO:0008006" key="4">
    <source>
        <dbReference type="Google" id="ProtNLM"/>
    </source>
</evidence>
<dbReference type="Gene3D" id="2.60.40.10">
    <property type="entry name" value="Immunoglobulins"/>
    <property type="match status" value="2"/>
</dbReference>
<protein>
    <recommendedName>
        <fullName evidence="4">Cadherin domain-containing protein</fullName>
    </recommendedName>
</protein>
<feature type="compositionally biased region" description="Polar residues" evidence="1">
    <location>
        <begin position="207"/>
        <end position="236"/>
    </location>
</feature>
<evidence type="ECO:0000256" key="1">
    <source>
        <dbReference type="SAM" id="MobiDB-lite"/>
    </source>
</evidence>